<organism evidence="1 2">
    <name type="scientific">Oharaeibacter diazotrophicus</name>
    <dbReference type="NCBI Taxonomy" id="1920512"/>
    <lineage>
        <taxon>Bacteria</taxon>
        <taxon>Pseudomonadati</taxon>
        <taxon>Pseudomonadota</taxon>
        <taxon>Alphaproteobacteria</taxon>
        <taxon>Hyphomicrobiales</taxon>
        <taxon>Pleomorphomonadaceae</taxon>
        <taxon>Oharaeibacter</taxon>
    </lineage>
</organism>
<reference evidence="1 2" key="1">
    <citation type="submission" date="2019-03" db="EMBL/GenBank/DDBJ databases">
        <title>Genomic Encyclopedia of Type Strains, Phase IV (KMG-IV): sequencing the most valuable type-strain genomes for metagenomic binning, comparative biology and taxonomic classification.</title>
        <authorList>
            <person name="Goeker M."/>
        </authorList>
    </citation>
    <scope>NUCLEOTIDE SEQUENCE [LARGE SCALE GENOMIC DNA]</scope>
    <source>
        <strain evidence="1 2">DSM 102969</strain>
    </source>
</reference>
<protein>
    <submittedName>
        <fullName evidence="1">Uncharacterized protein</fullName>
    </submittedName>
</protein>
<evidence type="ECO:0000313" key="1">
    <source>
        <dbReference type="EMBL" id="TDP83949.1"/>
    </source>
</evidence>
<proteinExistence type="predicted"/>
<evidence type="ECO:0000313" key="2">
    <source>
        <dbReference type="Proteomes" id="UP000294547"/>
    </source>
</evidence>
<comment type="caution">
    <text evidence="1">The sequence shown here is derived from an EMBL/GenBank/DDBJ whole genome shotgun (WGS) entry which is preliminary data.</text>
</comment>
<keyword evidence="2" id="KW-1185">Reference proteome</keyword>
<name>A0A4R6RCV4_9HYPH</name>
<sequence length="103" mass="11610">MRRNGTDEIRFLFNQMPPLLDGRFLLFGCSPFLDQNEATAGSYVIALPPPAKPDFSIGVFSEGVATKMGVAWRENECFAGRMHWPFGFKHDEGMIVLLLVQPY</sequence>
<dbReference type="EMBL" id="SNXY01000008">
    <property type="protein sequence ID" value="TDP83949.1"/>
    <property type="molecule type" value="Genomic_DNA"/>
</dbReference>
<dbReference type="AlphaFoldDB" id="A0A4R6RCV4"/>
<accession>A0A4R6RCV4</accession>
<dbReference type="Proteomes" id="UP000294547">
    <property type="component" value="Unassembled WGS sequence"/>
</dbReference>
<gene>
    <name evidence="1" type="ORF">EDD54_2550</name>
</gene>